<reference evidence="9 10" key="1">
    <citation type="submission" date="2018-06" db="EMBL/GenBank/DDBJ databases">
        <authorList>
            <consortium name="Pathogen Informatics"/>
            <person name="Doyle S."/>
        </authorList>
    </citation>
    <scope>NUCLEOTIDE SEQUENCE [LARGE SCALE GENOMIC DNA]</scope>
    <source>
        <strain evidence="9 10">NCTC11647</strain>
    </source>
</reference>
<dbReference type="SUPFAM" id="SSF49785">
    <property type="entry name" value="Galactose-binding domain-like"/>
    <property type="match status" value="1"/>
</dbReference>
<feature type="active site" description="Proton acceptor" evidence="4">
    <location>
        <position position="376"/>
    </location>
</feature>
<dbReference type="InterPro" id="IPR015176">
    <property type="entry name" value="Lyase_N"/>
</dbReference>
<dbReference type="InterPro" id="IPR011071">
    <property type="entry name" value="Lyase_8-like_C"/>
</dbReference>
<dbReference type="Gene3D" id="2.60.220.10">
    <property type="entry name" value="Polysaccharide lyase family 8-like, C-terminal"/>
    <property type="match status" value="1"/>
</dbReference>
<dbReference type="InterPro" id="IPR008979">
    <property type="entry name" value="Galactose-bd-like_sf"/>
</dbReference>
<dbReference type="Gene3D" id="2.60.120.430">
    <property type="entry name" value="Galactose-binding lectin"/>
    <property type="match status" value="1"/>
</dbReference>
<evidence type="ECO:0000256" key="5">
    <source>
        <dbReference type="PIRSR" id="PIRSR034515-3"/>
    </source>
</evidence>
<proteinExistence type="inferred from homology"/>
<evidence type="ECO:0000259" key="8">
    <source>
        <dbReference type="Pfam" id="PF09093"/>
    </source>
</evidence>
<keyword evidence="3" id="KW-0119">Carbohydrate metabolism</keyword>
<dbReference type="InterPro" id="IPR008929">
    <property type="entry name" value="Chondroitin_lyas"/>
</dbReference>
<dbReference type="PIRSF" id="PIRSF034515">
    <property type="entry name" value="Chondroitinase"/>
    <property type="match status" value="1"/>
</dbReference>
<feature type="active site" description="Proton acceptor" evidence="4">
    <location>
        <position position="486"/>
    </location>
</feature>
<feature type="binding site" evidence="5">
    <location>
        <position position="181"/>
    </location>
    <ligand>
        <name>Ca(2+)</name>
        <dbReference type="ChEBI" id="CHEBI:29108"/>
    </ligand>
</feature>
<dbReference type="GO" id="GO:0005975">
    <property type="term" value="P:carbohydrate metabolic process"/>
    <property type="evidence" value="ECO:0007669"/>
    <property type="project" value="InterPro"/>
</dbReference>
<keyword evidence="2 3" id="KW-0456">Lyase</keyword>
<dbReference type="GO" id="GO:0046872">
    <property type="term" value="F:metal ion binding"/>
    <property type="evidence" value="ECO:0007669"/>
    <property type="project" value="UniProtKB-KW"/>
</dbReference>
<evidence type="ECO:0000256" key="1">
    <source>
        <dbReference type="ARBA" id="ARBA00006699"/>
    </source>
</evidence>
<feature type="domain" description="Lyase N-terminal" evidence="7">
    <location>
        <begin position="47"/>
        <end position="201"/>
    </location>
</feature>
<organism evidence="9 10">
    <name type="scientific">Photobacterium damselae</name>
    <dbReference type="NCBI Taxonomy" id="38293"/>
    <lineage>
        <taxon>Bacteria</taxon>
        <taxon>Pseudomonadati</taxon>
        <taxon>Pseudomonadota</taxon>
        <taxon>Gammaproteobacteria</taxon>
        <taxon>Vibrionales</taxon>
        <taxon>Vibrionaceae</taxon>
        <taxon>Photobacterium</taxon>
    </lineage>
</organism>
<feature type="binding site" evidence="5">
    <location>
        <position position="73"/>
    </location>
    <ligand>
        <name>Ca(2+)</name>
        <dbReference type="ChEBI" id="CHEBI:29108"/>
    </ligand>
</feature>
<dbReference type="InterPro" id="IPR015177">
    <property type="entry name" value="Lyase_catalyt"/>
</dbReference>
<dbReference type="GO" id="GO:0030246">
    <property type="term" value="F:carbohydrate binding"/>
    <property type="evidence" value="ECO:0007669"/>
    <property type="project" value="InterPro"/>
</dbReference>
<evidence type="ECO:0000313" key="10">
    <source>
        <dbReference type="Proteomes" id="UP000251647"/>
    </source>
</evidence>
<evidence type="ECO:0000256" key="3">
    <source>
        <dbReference type="PIRNR" id="PIRNR034515"/>
    </source>
</evidence>
<dbReference type="InterPro" id="IPR024200">
    <property type="entry name" value="Chondroitinase_ABC_I"/>
</dbReference>
<dbReference type="EMBL" id="UATL01000005">
    <property type="protein sequence ID" value="SPY44204.1"/>
    <property type="molecule type" value="Genomic_DNA"/>
</dbReference>
<feature type="active site" description="Proton donor" evidence="4">
    <location>
        <position position="493"/>
    </location>
</feature>
<evidence type="ECO:0000256" key="2">
    <source>
        <dbReference type="ARBA" id="ARBA00023239"/>
    </source>
</evidence>
<dbReference type="OrthoDB" id="6394136at2"/>
<dbReference type="SUPFAM" id="SSF49863">
    <property type="entry name" value="Hyaluronate lyase-like, C-terminal domain"/>
    <property type="match status" value="1"/>
</dbReference>
<dbReference type="PROSITE" id="PS51257">
    <property type="entry name" value="PROKAR_LIPOPROTEIN"/>
    <property type="match status" value="1"/>
</dbReference>
<dbReference type="GO" id="GO:0005576">
    <property type="term" value="C:extracellular region"/>
    <property type="evidence" value="ECO:0007669"/>
    <property type="project" value="InterPro"/>
</dbReference>
<dbReference type="GO" id="GO:0034000">
    <property type="term" value="F:chondroitin-sulfate-ABC endolyase activity"/>
    <property type="evidence" value="ECO:0007669"/>
    <property type="project" value="InterPro"/>
</dbReference>
<accession>A0A2T3QJ50</accession>
<name>A0A2T3QJ50_PHODM</name>
<evidence type="ECO:0000256" key="4">
    <source>
        <dbReference type="PIRSR" id="PIRSR034515-1"/>
    </source>
</evidence>
<dbReference type="GO" id="GO:0006027">
    <property type="term" value="P:glycosaminoglycan catabolic process"/>
    <property type="evidence" value="ECO:0007669"/>
    <property type="project" value="InterPro"/>
</dbReference>
<dbReference type="Pfam" id="PF09092">
    <property type="entry name" value="Lyase_N"/>
    <property type="match status" value="1"/>
</dbReference>
<dbReference type="Proteomes" id="UP000251647">
    <property type="component" value="Unassembled WGS sequence"/>
</dbReference>
<dbReference type="SUPFAM" id="SSF48230">
    <property type="entry name" value="Chondroitin AC/alginate lyase"/>
    <property type="match status" value="1"/>
</dbReference>
<evidence type="ECO:0000259" key="7">
    <source>
        <dbReference type="Pfam" id="PF09092"/>
    </source>
</evidence>
<dbReference type="InterPro" id="IPR003159">
    <property type="entry name" value="Lyase_8_central_dom"/>
</dbReference>
<dbReference type="RefSeq" id="WP_005306125.1">
    <property type="nucleotide sequence ID" value="NZ_PYOG01000013.1"/>
</dbReference>
<comment type="function">
    <text evidence="3">Broad-specificity glycosaminoglycan lyase.</text>
</comment>
<dbReference type="InterPro" id="IPR039174">
    <property type="entry name" value="Chondroitin_ABC_lyase"/>
</dbReference>
<dbReference type="Pfam" id="PF02278">
    <property type="entry name" value="Lyase_8"/>
    <property type="match status" value="1"/>
</dbReference>
<dbReference type="InterPro" id="IPR011013">
    <property type="entry name" value="Gal_mutarotase_sf_dom"/>
</dbReference>
<dbReference type="Gene3D" id="2.70.98.10">
    <property type="match status" value="1"/>
</dbReference>
<dbReference type="PANTHER" id="PTHR37322:SF3">
    <property type="entry name" value="CHONDROITIN SULFATE ABC EXOLYASE"/>
    <property type="match status" value="1"/>
</dbReference>
<feature type="domain" description="Lyase catalytic" evidence="8">
    <location>
        <begin position="248"/>
        <end position="589"/>
    </location>
</feature>
<keyword evidence="5" id="KW-0479">Metal-binding</keyword>
<dbReference type="InterPro" id="IPR014718">
    <property type="entry name" value="GH-type_carb-bd"/>
</dbReference>
<evidence type="ECO:0000313" key="9">
    <source>
        <dbReference type="EMBL" id="SPY44204.1"/>
    </source>
</evidence>
<evidence type="ECO:0000259" key="6">
    <source>
        <dbReference type="Pfam" id="PF02278"/>
    </source>
</evidence>
<gene>
    <name evidence="9" type="ORF">NCTC11647_03141</name>
</gene>
<dbReference type="PANTHER" id="PTHR37322">
    <property type="match status" value="1"/>
</dbReference>
<dbReference type="Pfam" id="PF09093">
    <property type="entry name" value="Lyase_catalyt"/>
    <property type="match status" value="1"/>
</dbReference>
<keyword evidence="5" id="KW-0106">Calcium</keyword>
<dbReference type="AlphaFoldDB" id="A0A2T3QJ50"/>
<dbReference type="Gene3D" id="1.50.10.100">
    <property type="entry name" value="Chondroitin AC/alginate lyase"/>
    <property type="match status" value="1"/>
</dbReference>
<feature type="domain" description="Polysaccharide lyase family 8 central" evidence="6">
    <location>
        <begin position="624"/>
        <end position="869"/>
    </location>
</feature>
<dbReference type="GO" id="GO:0042597">
    <property type="term" value="C:periplasmic space"/>
    <property type="evidence" value="ECO:0007669"/>
    <property type="project" value="TreeGrafter"/>
</dbReference>
<protein>
    <recommendedName>
        <fullName evidence="3">Chondroitin sulfate ABC lyase</fullName>
    </recommendedName>
    <alternativeName>
        <fullName evidence="3">Chondroitin ABC eliminase</fullName>
    </alternativeName>
    <alternativeName>
        <fullName evidence="3">Chondroitin ABC lyase</fullName>
    </alternativeName>
    <alternativeName>
        <fullName evidence="3">Chondroitinase ABC</fullName>
    </alternativeName>
</protein>
<comment type="similarity">
    <text evidence="1 3">Belongs to the polysaccharide lyase 8 family.</text>
</comment>
<dbReference type="SUPFAM" id="SSF74650">
    <property type="entry name" value="Galactose mutarotase-like"/>
    <property type="match status" value="1"/>
</dbReference>
<sequence>MKHPLLPSILTISLSLALAGCNNESIQNAPNVDGKGAQLEPGGYMYFFEQDVPQAITTTATQSLAVTNRHYKDGAQSLRWQFDPTTMLTFHQAIGYSPEKEDAITPQTFTAWIYNEKPIDDSLLFEFGTDDSTQVKFHYRLNFKGWRGIAVPYRNMQGQANANMDRLRIIAPQASGTIYFDQMMMSVPVDNRWPTADYQQPFVNPTVVDMASKNWTALMMYDEMLKEHHATFDFTVPFDDTSGDTANLYQQFDQYLAVNPHATITQQQIDKNLASYQKFALTQNTDGSWQGKPLDHPKRQNYLKTGILDDATLAMVTDTANIRDLGKILLESAKLLRSESLSNANRAALEKAFINAVSYSFDQGWQGGSGLQVITHVGYQTREYFDALFIARQLLAQHHLLQSAQQSMMWFNATGRIYETDQDITASNVDILNTQLQWMIKSFLLLPNSSERHDMLQQLQTWLSKTLLASDGLGGGFKPDGSIFHHSQHYPAYGKDAFSGLAGAVFGLSNSPYQITPQAHSRIKDALLKMRIYTKETNTPIVLSGRHPDGKQKITATPFKWLALAGSPDQTHLIDPELAAAFANLTNKTEFEGIKAENEPVGSWAMNYASMAVVRGSSHSDTQKSWLATARGFSRYLVGNETYAANNLYGRYLQYGQLEITPADYSLRAFSHDGWDWNRYPGTTTIHLPNNKLKAVLNQLSGAGIEEMLLSTEAYSGANRLDDHMAMFAMKLQGHKKYQQQGFTANKSYFIFDNNVIALGSNINSDDPLYPVETTLFQHSVSSLEPIEVNGTPISNLDYADSLSGEITLQDPAHNYYFISATNEQPLNISYQTQTSNDEDDGKVTTGNFASAVIEHGIQAKNRSYEYAITIDGTEAVKPKYHVLQQDINLHAVEKDGIEAYAFFAPTQVTSNTHVVSAETPMQIIAKPNQQGDELALSIVNPDFAFYKGQDPDQIDENGDQVEVSIYSRPWRYDLSQPVTSIFTVKGHWQLAAPSDKVQTSIDGENTKVTTTTTDAEVLQFGLIAK</sequence>